<dbReference type="PANTHER" id="PTHR43499">
    <property type="entry name" value="ABC TRANSPORTER I FAMILY MEMBER 1"/>
    <property type="match status" value="1"/>
</dbReference>
<organism evidence="8 9">
    <name type="scientific">Erythrobacter westpacificensis</name>
    <dbReference type="NCBI Taxonomy" id="1055231"/>
    <lineage>
        <taxon>Bacteria</taxon>
        <taxon>Pseudomonadati</taxon>
        <taxon>Pseudomonadota</taxon>
        <taxon>Alphaproteobacteria</taxon>
        <taxon>Sphingomonadales</taxon>
        <taxon>Erythrobacteraceae</taxon>
        <taxon>Erythrobacter/Porphyrobacter group</taxon>
        <taxon>Erythrobacter</taxon>
    </lineage>
</organism>
<evidence type="ECO:0000313" key="9">
    <source>
        <dbReference type="Proteomes" id="UP001500518"/>
    </source>
</evidence>
<keyword evidence="4 8" id="KW-0067">ATP-binding</keyword>
<evidence type="ECO:0000256" key="2">
    <source>
        <dbReference type="ARBA" id="ARBA00022741"/>
    </source>
</evidence>
<reference evidence="9" key="1">
    <citation type="journal article" date="2019" name="Int. J. Syst. Evol. Microbiol.">
        <title>The Global Catalogue of Microorganisms (GCM) 10K type strain sequencing project: providing services to taxonomists for standard genome sequencing and annotation.</title>
        <authorList>
            <consortium name="The Broad Institute Genomics Platform"/>
            <consortium name="The Broad Institute Genome Sequencing Center for Infectious Disease"/>
            <person name="Wu L."/>
            <person name="Ma J."/>
        </authorList>
    </citation>
    <scope>NUCLEOTIDE SEQUENCE [LARGE SCALE GENOMIC DNA]</scope>
    <source>
        <strain evidence="9">JCM 18014</strain>
    </source>
</reference>
<name>A0ABP9KRF8_9SPHN</name>
<dbReference type="NCBIfam" id="TIGR01189">
    <property type="entry name" value="ccmA"/>
    <property type="match status" value="1"/>
</dbReference>
<feature type="domain" description="ABC transporter" evidence="7">
    <location>
        <begin position="6"/>
        <end position="197"/>
    </location>
</feature>
<evidence type="ECO:0000256" key="1">
    <source>
        <dbReference type="ARBA" id="ARBA00022448"/>
    </source>
</evidence>
<dbReference type="GO" id="GO:0005524">
    <property type="term" value="F:ATP binding"/>
    <property type="evidence" value="ECO:0007669"/>
    <property type="project" value="UniProtKB-KW"/>
</dbReference>
<gene>
    <name evidence="8" type="primary">ccmA</name>
    <name evidence="8" type="ORF">GCM10023208_31840</name>
</gene>
<proteinExistence type="predicted"/>
<dbReference type="InterPro" id="IPR005895">
    <property type="entry name" value="ABC_transptr_haem_export_CcmA"/>
</dbReference>
<dbReference type="InterPro" id="IPR003593">
    <property type="entry name" value="AAA+_ATPase"/>
</dbReference>
<sequence>MEPCRLAASDLACRRGERLLFRGLSLDIVGGQALHVTGSNGTGKSSLIRILAGLLRPYAGEVERQGSTGLLDQTMALDEHLPLGRALAFWAGLDGAIADSVLIRLGLADLLDVPVRYLSTGQRKRAALARLLGQNAQVWLLDEPLNGLDRDAVALVEALIAEHIAGGGLALVASHQPIAVPGMAVLDLPDYARGLAA</sequence>
<keyword evidence="3" id="KW-0201">Cytochrome c-type biogenesis</keyword>
<keyword evidence="5" id="KW-1278">Translocase</keyword>
<dbReference type="PANTHER" id="PTHR43499:SF1">
    <property type="entry name" value="ABC TRANSPORTER I FAMILY MEMBER 1"/>
    <property type="match status" value="1"/>
</dbReference>
<evidence type="ECO:0000259" key="7">
    <source>
        <dbReference type="PROSITE" id="PS50893"/>
    </source>
</evidence>
<dbReference type="PROSITE" id="PS50893">
    <property type="entry name" value="ABC_TRANSPORTER_2"/>
    <property type="match status" value="1"/>
</dbReference>
<keyword evidence="1" id="KW-0813">Transport</keyword>
<evidence type="ECO:0000256" key="4">
    <source>
        <dbReference type="ARBA" id="ARBA00022840"/>
    </source>
</evidence>
<evidence type="ECO:0000313" key="8">
    <source>
        <dbReference type="EMBL" id="GAA5061927.1"/>
    </source>
</evidence>
<evidence type="ECO:0000256" key="5">
    <source>
        <dbReference type="ARBA" id="ARBA00022967"/>
    </source>
</evidence>
<evidence type="ECO:0000256" key="6">
    <source>
        <dbReference type="ARBA" id="ARBA00023136"/>
    </source>
</evidence>
<dbReference type="InterPro" id="IPR003439">
    <property type="entry name" value="ABC_transporter-like_ATP-bd"/>
</dbReference>
<dbReference type="SUPFAM" id="SSF52540">
    <property type="entry name" value="P-loop containing nucleoside triphosphate hydrolases"/>
    <property type="match status" value="1"/>
</dbReference>
<protein>
    <submittedName>
        <fullName evidence="8">Heme ABC exporter ATP-binding protein CcmA</fullName>
    </submittedName>
</protein>
<keyword evidence="9" id="KW-1185">Reference proteome</keyword>
<keyword evidence="2" id="KW-0547">Nucleotide-binding</keyword>
<dbReference type="SMART" id="SM00382">
    <property type="entry name" value="AAA"/>
    <property type="match status" value="1"/>
</dbReference>
<dbReference type="Proteomes" id="UP001500518">
    <property type="component" value="Unassembled WGS sequence"/>
</dbReference>
<comment type="caution">
    <text evidence="8">The sequence shown here is derived from an EMBL/GenBank/DDBJ whole genome shotgun (WGS) entry which is preliminary data.</text>
</comment>
<dbReference type="Pfam" id="PF00005">
    <property type="entry name" value="ABC_tran"/>
    <property type="match status" value="1"/>
</dbReference>
<keyword evidence="6" id="KW-0472">Membrane</keyword>
<accession>A0ABP9KRF8</accession>
<dbReference type="EMBL" id="BAABHV010000022">
    <property type="protein sequence ID" value="GAA5061927.1"/>
    <property type="molecule type" value="Genomic_DNA"/>
</dbReference>
<dbReference type="Gene3D" id="3.40.50.300">
    <property type="entry name" value="P-loop containing nucleotide triphosphate hydrolases"/>
    <property type="match status" value="1"/>
</dbReference>
<dbReference type="RefSeq" id="WP_346033986.1">
    <property type="nucleotide sequence ID" value="NZ_BAABHV010000022.1"/>
</dbReference>
<dbReference type="InterPro" id="IPR027417">
    <property type="entry name" value="P-loop_NTPase"/>
</dbReference>
<evidence type="ECO:0000256" key="3">
    <source>
        <dbReference type="ARBA" id="ARBA00022748"/>
    </source>
</evidence>